<keyword evidence="8 17" id="KW-0521">NADP</keyword>
<feature type="binding site" evidence="18">
    <location>
        <position position="62"/>
    </location>
    <ligand>
        <name>K(+)</name>
        <dbReference type="ChEBI" id="CHEBI:29103"/>
    </ligand>
</feature>
<dbReference type="SUPFAM" id="SSF53613">
    <property type="entry name" value="Ribokinase-like"/>
    <property type="match status" value="1"/>
</dbReference>
<dbReference type="NCBIfam" id="TIGR00196">
    <property type="entry name" value="yjeF_cterm"/>
    <property type="match status" value="1"/>
</dbReference>
<dbReference type="EC" id="4.2.1.136" evidence="19"/>
<dbReference type="AlphaFoldDB" id="A0A3D8IFB1"/>
<evidence type="ECO:0000256" key="7">
    <source>
        <dbReference type="ARBA" id="ARBA00022840"/>
    </source>
</evidence>
<dbReference type="PIRSF" id="PIRSF017184">
    <property type="entry name" value="Nnr"/>
    <property type="match status" value="1"/>
</dbReference>
<dbReference type="GO" id="GO:0005524">
    <property type="term" value="F:ATP binding"/>
    <property type="evidence" value="ECO:0007669"/>
    <property type="project" value="UniProtKB-UniRule"/>
</dbReference>
<evidence type="ECO:0000256" key="4">
    <source>
        <dbReference type="ARBA" id="ARBA00009524"/>
    </source>
</evidence>
<keyword evidence="23" id="KW-1185">Reference proteome</keyword>
<comment type="catalytic activity">
    <reaction evidence="2 18 19">
        <text>(6R)-NADPHX = (6S)-NADPHX</text>
        <dbReference type="Rhea" id="RHEA:32227"/>
        <dbReference type="ChEBI" id="CHEBI:64076"/>
        <dbReference type="ChEBI" id="CHEBI:64077"/>
        <dbReference type="EC" id="5.1.99.6"/>
    </reaction>
</comment>
<comment type="caution">
    <text evidence="18">Lacks conserved residue(s) required for the propagation of feature annotation.</text>
</comment>
<reference evidence="22 23" key="1">
    <citation type="submission" date="2018-04" db="EMBL/GenBank/DDBJ databases">
        <title>Novel Campyloabacter and Helicobacter Species and Strains.</title>
        <authorList>
            <person name="Mannion A.J."/>
            <person name="Shen Z."/>
            <person name="Fox J.G."/>
        </authorList>
    </citation>
    <scope>NUCLEOTIDE SEQUENCE [LARGE SCALE GENOMIC DNA]</scope>
    <source>
        <strain evidence="22 23">MIT 99-5101</strain>
    </source>
</reference>
<keyword evidence="10 17" id="KW-0520">NAD</keyword>
<evidence type="ECO:0000256" key="16">
    <source>
        <dbReference type="ARBA" id="ARBA00049209"/>
    </source>
</evidence>
<comment type="subunit">
    <text evidence="17">Homotetramer.</text>
</comment>
<dbReference type="PANTHER" id="PTHR12592:SF0">
    <property type="entry name" value="ATP-DEPENDENT (S)-NAD(P)H-HYDRATE DEHYDRATASE"/>
    <property type="match status" value="1"/>
</dbReference>
<dbReference type="NCBIfam" id="TIGR00197">
    <property type="entry name" value="yjeF_nterm"/>
    <property type="match status" value="1"/>
</dbReference>
<feature type="binding site" evidence="17">
    <location>
        <position position="258"/>
    </location>
    <ligand>
        <name>(6S)-NADPHX</name>
        <dbReference type="ChEBI" id="CHEBI:64076"/>
    </ligand>
</feature>
<dbReference type="InterPro" id="IPR029056">
    <property type="entry name" value="Ribokinase-like"/>
</dbReference>
<comment type="similarity">
    <text evidence="4 19">In the C-terminal section; belongs to the NnrD/CARKD family.</text>
</comment>
<comment type="caution">
    <text evidence="22">The sequence shown here is derived from an EMBL/GenBank/DDBJ whole genome shotgun (WGS) entry which is preliminary data.</text>
</comment>
<dbReference type="Gene3D" id="3.40.50.10260">
    <property type="entry name" value="YjeF N-terminal domain"/>
    <property type="match status" value="1"/>
</dbReference>
<feature type="domain" description="YjeF C-terminal" evidence="20">
    <location>
        <begin position="225"/>
        <end position="480"/>
    </location>
</feature>
<dbReference type="Gene3D" id="3.40.1190.20">
    <property type="match status" value="1"/>
</dbReference>
<evidence type="ECO:0000256" key="12">
    <source>
        <dbReference type="ARBA" id="ARBA00023239"/>
    </source>
</evidence>
<feature type="binding site" evidence="18">
    <location>
        <position position="127"/>
    </location>
    <ligand>
        <name>K(+)</name>
        <dbReference type="ChEBI" id="CHEBI:29103"/>
    </ligand>
</feature>
<evidence type="ECO:0000259" key="20">
    <source>
        <dbReference type="PROSITE" id="PS51383"/>
    </source>
</evidence>
<evidence type="ECO:0000313" key="22">
    <source>
        <dbReference type="EMBL" id="RDU63862.1"/>
    </source>
</evidence>
<evidence type="ECO:0000256" key="8">
    <source>
        <dbReference type="ARBA" id="ARBA00022857"/>
    </source>
</evidence>
<evidence type="ECO:0000313" key="23">
    <source>
        <dbReference type="Proteomes" id="UP000256650"/>
    </source>
</evidence>
<dbReference type="GO" id="GO:0052855">
    <property type="term" value="F:ADP-dependent NAD(P)H-hydrate dehydratase activity"/>
    <property type="evidence" value="ECO:0007669"/>
    <property type="project" value="UniProtKB-UniRule"/>
</dbReference>
<feature type="binding site" evidence="17">
    <location>
        <position position="425"/>
    </location>
    <ligand>
        <name>(6S)-NADPHX</name>
        <dbReference type="ChEBI" id="CHEBI:64076"/>
    </ligand>
</feature>
<keyword evidence="9 18" id="KW-0630">Potassium</keyword>
<evidence type="ECO:0000256" key="5">
    <source>
        <dbReference type="ARBA" id="ARBA00022723"/>
    </source>
</evidence>
<evidence type="ECO:0000256" key="19">
    <source>
        <dbReference type="PIRNR" id="PIRNR017184"/>
    </source>
</evidence>
<dbReference type="EC" id="5.1.99.6" evidence="19"/>
<evidence type="ECO:0000256" key="2">
    <source>
        <dbReference type="ARBA" id="ARBA00000909"/>
    </source>
</evidence>
<dbReference type="OrthoDB" id="9806925at2"/>
<keyword evidence="12 17" id="KW-0456">Lyase</keyword>
<evidence type="ECO:0000256" key="1">
    <source>
        <dbReference type="ARBA" id="ARBA00000013"/>
    </source>
</evidence>
<comment type="function">
    <text evidence="17">Catalyzes the dehydration of the S-form of NAD(P)HX at the expense of ADP, which is converted to AMP. Together with NAD(P)HX epimerase, which catalyzes the epimerization of the S- and R-forms, the enzyme allows the repair of both epimers of NAD(P)HX, a damaged form of NAD(P)H that is a result of enzymatic or heat-dependent hydration.</text>
</comment>
<dbReference type="RefSeq" id="WP_115551186.1">
    <property type="nucleotide sequence ID" value="NZ_CAOUCM010000007.1"/>
</dbReference>
<feature type="binding site" evidence="17">
    <location>
        <begin position="396"/>
        <end position="400"/>
    </location>
    <ligand>
        <name>AMP</name>
        <dbReference type="ChEBI" id="CHEBI:456215"/>
    </ligand>
</feature>
<keyword evidence="7 17" id="KW-0067">ATP-binding</keyword>
<evidence type="ECO:0000256" key="10">
    <source>
        <dbReference type="ARBA" id="ARBA00023027"/>
    </source>
</evidence>
<evidence type="ECO:0000256" key="13">
    <source>
        <dbReference type="ARBA" id="ARBA00023268"/>
    </source>
</evidence>
<dbReference type="GeneID" id="82535314"/>
<dbReference type="PANTHER" id="PTHR12592">
    <property type="entry name" value="ATP-DEPENDENT (S)-NAD(P)H-HYDRATE DEHYDRATASE FAMILY MEMBER"/>
    <property type="match status" value="1"/>
</dbReference>
<evidence type="ECO:0000256" key="3">
    <source>
        <dbReference type="ARBA" id="ARBA00006001"/>
    </source>
</evidence>
<keyword evidence="13" id="KW-0511">Multifunctional enzyme</keyword>
<feature type="domain" description="YjeF N-terminal" evidence="21">
    <location>
        <begin position="8"/>
        <end position="217"/>
    </location>
</feature>
<feature type="binding site" evidence="17">
    <location>
        <position position="352"/>
    </location>
    <ligand>
        <name>(6S)-NADPHX</name>
        <dbReference type="ChEBI" id="CHEBI:64076"/>
    </ligand>
</feature>
<evidence type="ECO:0000259" key="21">
    <source>
        <dbReference type="PROSITE" id="PS51385"/>
    </source>
</evidence>
<dbReference type="PROSITE" id="PS51385">
    <property type="entry name" value="YJEF_N"/>
    <property type="match status" value="1"/>
</dbReference>
<dbReference type="GO" id="GO:0046496">
    <property type="term" value="P:nicotinamide nucleotide metabolic process"/>
    <property type="evidence" value="ECO:0007669"/>
    <property type="project" value="UniProtKB-UniRule"/>
</dbReference>
<feature type="binding site" evidence="18">
    <location>
        <begin position="131"/>
        <end position="137"/>
    </location>
    <ligand>
        <name>(6S)-NADPHX</name>
        <dbReference type="ChEBI" id="CHEBI:64076"/>
    </ligand>
</feature>
<comment type="similarity">
    <text evidence="3 19">In the N-terminal section; belongs to the NnrE/AIBP family.</text>
</comment>
<comment type="catalytic activity">
    <reaction evidence="1 18 19">
        <text>(6R)-NADHX = (6S)-NADHX</text>
        <dbReference type="Rhea" id="RHEA:32215"/>
        <dbReference type="ChEBI" id="CHEBI:64074"/>
        <dbReference type="ChEBI" id="CHEBI:64075"/>
        <dbReference type="EC" id="5.1.99.6"/>
    </reaction>
</comment>
<evidence type="ECO:0000256" key="18">
    <source>
        <dbReference type="HAMAP-Rule" id="MF_01966"/>
    </source>
</evidence>
<comment type="catalytic activity">
    <reaction evidence="16 17 19">
        <text>(6S)-NADPHX + ADP = AMP + phosphate + NADPH + H(+)</text>
        <dbReference type="Rhea" id="RHEA:32235"/>
        <dbReference type="ChEBI" id="CHEBI:15378"/>
        <dbReference type="ChEBI" id="CHEBI:43474"/>
        <dbReference type="ChEBI" id="CHEBI:57783"/>
        <dbReference type="ChEBI" id="CHEBI:64076"/>
        <dbReference type="ChEBI" id="CHEBI:456215"/>
        <dbReference type="ChEBI" id="CHEBI:456216"/>
        <dbReference type="EC" id="4.2.1.136"/>
    </reaction>
</comment>
<evidence type="ECO:0000256" key="15">
    <source>
        <dbReference type="ARBA" id="ARBA00048238"/>
    </source>
</evidence>
<dbReference type="SUPFAM" id="SSF64153">
    <property type="entry name" value="YjeF N-terminal domain-like"/>
    <property type="match status" value="1"/>
</dbReference>
<dbReference type="InterPro" id="IPR030677">
    <property type="entry name" value="Nnr"/>
</dbReference>
<feature type="binding site" evidence="17">
    <location>
        <position position="424"/>
    </location>
    <ligand>
        <name>AMP</name>
        <dbReference type="ChEBI" id="CHEBI:456215"/>
    </ligand>
</feature>
<dbReference type="EMBL" id="NXLS01000002">
    <property type="protein sequence ID" value="RDU63862.1"/>
    <property type="molecule type" value="Genomic_DNA"/>
</dbReference>
<dbReference type="Pfam" id="PF03853">
    <property type="entry name" value="YjeF_N"/>
    <property type="match status" value="1"/>
</dbReference>
<proteinExistence type="inferred from homology"/>
<dbReference type="GO" id="GO:0110051">
    <property type="term" value="P:metabolite repair"/>
    <property type="evidence" value="ECO:0007669"/>
    <property type="project" value="TreeGrafter"/>
</dbReference>
<protein>
    <recommendedName>
        <fullName evidence="19">Bifunctional NAD(P)H-hydrate repair enzyme</fullName>
    </recommendedName>
    <alternativeName>
        <fullName evidence="19">Nicotinamide nucleotide repair protein</fullName>
    </alternativeName>
    <domain>
        <recommendedName>
            <fullName evidence="19">ADP-dependent (S)-NAD(P)H-hydrate dehydratase</fullName>
            <ecNumber evidence="19">4.2.1.136</ecNumber>
        </recommendedName>
        <alternativeName>
            <fullName evidence="19">ADP-dependent NAD(P)HX dehydratase</fullName>
        </alternativeName>
    </domain>
    <domain>
        <recommendedName>
            <fullName evidence="19">NAD(P)H-hydrate epimerase</fullName>
            <ecNumber evidence="19">5.1.99.6</ecNumber>
        </recommendedName>
    </domain>
</protein>
<keyword evidence="11 18" id="KW-0413">Isomerase</keyword>
<accession>A0A3D8IFB1</accession>
<keyword evidence="6 17" id="KW-0547">Nucleotide-binding</keyword>
<evidence type="ECO:0000256" key="6">
    <source>
        <dbReference type="ARBA" id="ARBA00022741"/>
    </source>
</evidence>
<dbReference type="GO" id="GO:0046872">
    <property type="term" value="F:metal ion binding"/>
    <property type="evidence" value="ECO:0007669"/>
    <property type="project" value="UniProtKB-UniRule"/>
</dbReference>
<comment type="cofactor">
    <cofactor evidence="17">
        <name>Mg(2+)</name>
        <dbReference type="ChEBI" id="CHEBI:18420"/>
    </cofactor>
</comment>
<evidence type="ECO:0000256" key="11">
    <source>
        <dbReference type="ARBA" id="ARBA00023235"/>
    </source>
</evidence>
<dbReference type="Proteomes" id="UP000256650">
    <property type="component" value="Unassembled WGS sequence"/>
</dbReference>
<gene>
    <name evidence="18" type="primary">nnrE</name>
    <name evidence="17" type="synonym">nnrD</name>
    <name evidence="22" type="ORF">CQA43_03335</name>
</gene>
<dbReference type="HAMAP" id="MF_01966">
    <property type="entry name" value="NADHX_epimerase"/>
    <property type="match status" value="1"/>
</dbReference>
<feature type="binding site" evidence="18">
    <location>
        <begin position="61"/>
        <end position="65"/>
    </location>
    <ligand>
        <name>(6S)-NADPHX</name>
        <dbReference type="ChEBI" id="CHEBI:64076"/>
    </ligand>
</feature>
<dbReference type="InterPro" id="IPR004443">
    <property type="entry name" value="YjeF_N_dom"/>
</dbReference>
<comment type="function">
    <text evidence="14 19">Bifunctional enzyme that catalyzes the epimerization of the S- and R-forms of NAD(P)HX and the dehydration of the S-form of NAD(P)HX at the expense of ADP, which is converted to AMP. This allows the repair of both epimers of NAD(P)HX, a damaged form of NAD(P)H that is a result of enzymatic or heat-dependent hydration.</text>
</comment>
<feature type="binding site" evidence="18">
    <location>
        <position position="160"/>
    </location>
    <ligand>
        <name>(6S)-NADPHX</name>
        <dbReference type="ChEBI" id="CHEBI:64076"/>
    </ligand>
</feature>
<dbReference type="CDD" id="cd01171">
    <property type="entry name" value="YXKO-related"/>
    <property type="match status" value="1"/>
</dbReference>
<evidence type="ECO:0000256" key="14">
    <source>
        <dbReference type="ARBA" id="ARBA00025153"/>
    </source>
</evidence>
<sequence length="480" mass="52349">MKNLFLSTQELDKNATKSFNLPAELLMENAASGMYYFIKNRFLSNPFETPKKVLLVCGSGDNGADCLALARMLCGICEVHLFLPKGAKSPLCLTQLQRLEILQTNSKLNLRFLKSLKSAMDYEIIIDGIFGAGFRGTLDLEITKILRILNQSYAIKIACDIPSGITKSGALGGEVAFKSDFTLTMGALKIALFCDEAKDFVGEVHLINLGLSEEVFAPNSSFKLLERSDFKPPHRIAQNTNKGDFGHLCVYAGEKIGAGVLSALAGLRSGAGLVSVASKAKIQNLPFSLMNPQEIPQNTTAMLLGMGFGIESPLPNLKNLKNLPLLLDADIFYHSLFLEILQTHKQILLTPHPKEFTQILKVCNLATISTQDLQKDRITYALKFCNTYPHAILVLKGANTLICKDKNIYINPFGANILAKGGSGDILAGIIGGLLAQGRTPLDSAICGVLLHSFCAQEIAKKCNDFSFSPLDLIEQIRYI</sequence>
<comment type="cofactor">
    <cofactor evidence="18 19">
        <name>K(+)</name>
        <dbReference type="ChEBI" id="CHEBI:29103"/>
    </cofactor>
    <text evidence="18 19">Binds 1 potassium ion per subunit.</text>
</comment>
<comment type="similarity">
    <text evidence="17">Belongs to the NnrD/CARKD family.</text>
</comment>
<comment type="catalytic activity">
    <reaction evidence="15 17 19">
        <text>(6S)-NADHX + ADP = AMP + phosphate + NADH + H(+)</text>
        <dbReference type="Rhea" id="RHEA:32223"/>
        <dbReference type="ChEBI" id="CHEBI:15378"/>
        <dbReference type="ChEBI" id="CHEBI:43474"/>
        <dbReference type="ChEBI" id="CHEBI:57945"/>
        <dbReference type="ChEBI" id="CHEBI:64074"/>
        <dbReference type="ChEBI" id="CHEBI:456215"/>
        <dbReference type="ChEBI" id="CHEBI:456216"/>
        <dbReference type="EC" id="4.2.1.136"/>
    </reaction>
</comment>
<dbReference type="HAMAP" id="MF_01965">
    <property type="entry name" value="NADHX_dehydratase"/>
    <property type="match status" value="1"/>
</dbReference>
<dbReference type="Pfam" id="PF01256">
    <property type="entry name" value="Carb_kinase"/>
    <property type="match status" value="1"/>
</dbReference>
<name>A0A3D8IFB1_9HELI</name>
<dbReference type="InterPro" id="IPR036652">
    <property type="entry name" value="YjeF_N_dom_sf"/>
</dbReference>
<evidence type="ECO:0000256" key="9">
    <source>
        <dbReference type="ARBA" id="ARBA00022958"/>
    </source>
</evidence>
<keyword evidence="5 18" id="KW-0479">Metal-binding</keyword>
<dbReference type="InterPro" id="IPR000631">
    <property type="entry name" value="CARKD"/>
</dbReference>
<feature type="binding site" evidence="18">
    <location>
        <position position="163"/>
    </location>
    <ligand>
        <name>K(+)</name>
        <dbReference type="ChEBI" id="CHEBI:29103"/>
    </ligand>
</feature>
<comment type="similarity">
    <text evidence="18">Belongs to the NnrE/AIBP family.</text>
</comment>
<feature type="binding site" evidence="17">
    <location>
        <position position="307"/>
    </location>
    <ligand>
        <name>(6S)-NADPHX</name>
        <dbReference type="ChEBI" id="CHEBI:64076"/>
    </ligand>
</feature>
<dbReference type="GO" id="GO:0052856">
    <property type="term" value="F:NAD(P)HX epimerase activity"/>
    <property type="evidence" value="ECO:0007669"/>
    <property type="project" value="UniProtKB-UniRule"/>
</dbReference>
<evidence type="ECO:0000256" key="17">
    <source>
        <dbReference type="HAMAP-Rule" id="MF_01965"/>
    </source>
</evidence>
<organism evidence="22 23">
    <name type="scientific">Helicobacter ganmani</name>
    <dbReference type="NCBI Taxonomy" id="60246"/>
    <lineage>
        <taxon>Bacteria</taxon>
        <taxon>Pseudomonadati</taxon>
        <taxon>Campylobacterota</taxon>
        <taxon>Epsilonproteobacteria</taxon>
        <taxon>Campylobacterales</taxon>
        <taxon>Helicobacteraceae</taxon>
        <taxon>Helicobacter</taxon>
    </lineage>
</organism>
<comment type="function">
    <text evidence="18">Catalyzes the epimerization of the S- and R-forms of NAD(P)HX, a damaged form of NAD(P)H that is a result of enzymatic or heat-dependent hydration. This is a prerequisite for the S-specific NAD(P)H-hydrate dehydratase to allow the repair of both epimers of NAD(P)HX.</text>
</comment>
<dbReference type="PROSITE" id="PS51383">
    <property type="entry name" value="YJEF_C_3"/>
    <property type="match status" value="1"/>
</dbReference>